<dbReference type="GeneID" id="54473414"/>
<feature type="coiled-coil region" evidence="8">
    <location>
        <begin position="641"/>
        <end position="788"/>
    </location>
</feature>
<evidence type="ECO:0000256" key="2">
    <source>
        <dbReference type="ARBA" id="ARBA00013804"/>
    </source>
</evidence>
<evidence type="ECO:0000256" key="1">
    <source>
        <dbReference type="ARBA" id="ARBA00009729"/>
    </source>
</evidence>
<name>A0A6A6Q769_9PEZI</name>
<feature type="domain" description="Autophagy-related protein 11 C-terminal" evidence="11">
    <location>
        <begin position="1097"/>
        <end position="1250"/>
    </location>
</feature>
<dbReference type="Pfam" id="PF10377">
    <property type="entry name" value="ATG11"/>
    <property type="match status" value="1"/>
</dbReference>
<dbReference type="EMBL" id="MU001631">
    <property type="protein sequence ID" value="KAF2487879.1"/>
    <property type="molecule type" value="Genomic_DNA"/>
</dbReference>
<dbReference type="GO" id="GO:0034727">
    <property type="term" value="P:piecemeal microautophagy of the nucleus"/>
    <property type="evidence" value="ECO:0007669"/>
    <property type="project" value="TreeGrafter"/>
</dbReference>
<comment type="function">
    <text evidence="7">Involved in cytoplasm to vacuole transport (Cvt), pexophagy, mitophagy and nucleophagy. Recruits mitochondria for their selective degradation via autophagy (mitophagy) during starvation. Works as scaffold proteins that recruit ATG proteins to the pre-autophagosome (PAS), the site of vesicle/autophagosome formation. Required for the Cvt vesicles completion.</text>
</comment>
<evidence type="ECO:0000256" key="5">
    <source>
        <dbReference type="ARBA" id="ARBA00023006"/>
    </source>
</evidence>
<evidence type="ECO:0000256" key="7">
    <source>
        <dbReference type="RuleBase" id="RU367075"/>
    </source>
</evidence>
<accession>A0A6A6Q769</accession>
<dbReference type="GO" id="GO:1990316">
    <property type="term" value="C:Atg1/ULK1 kinase complex"/>
    <property type="evidence" value="ECO:0007669"/>
    <property type="project" value="TreeGrafter"/>
</dbReference>
<feature type="compositionally biased region" description="Basic and acidic residues" evidence="9">
    <location>
        <begin position="1289"/>
        <end position="1301"/>
    </location>
</feature>
<dbReference type="InterPro" id="IPR045326">
    <property type="entry name" value="ATG17-like_dom"/>
</dbReference>
<comment type="subunit">
    <text evidence="7">Homodimer.</text>
</comment>
<keyword evidence="5 7" id="KW-0072">Autophagy</keyword>
<evidence type="ECO:0000256" key="4">
    <source>
        <dbReference type="ARBA" id="ARBA00022927"/>
    </source>
</evidence>
<keyword evidence="7" id="KW-0472">Membrane</keyword>
<keyword evidence="7" id="KW-0926">Vacuole</keyword>
<dbReference type="InterPro" id="IPR040040">
    <property type="entry name" value="ATG11"/>
</dbReference>
<dbReference type="GO" id="GO:0019901">
    <property type="term" value="F:protein kinase binding"/>
    <property type="evidence" value="ECO:0007669"/>
    <property type="project" value="TreeGrafter"/>
</dbReference>
<dbReference type="GO" id="GO:0005774">
    <property type="term" value="C:vacuolar membrane"/>
    <property type="evidence" value="ECO:0007669"/>
    <property type="project" value="UniProtKB-SubCell"/>
</dbReference>
<feature type="region of interest" description="Disordered" evidence="9">
    <location>
        <begin position="853"/>
        <end position="903"/>
    </location>
</feature>
<evidence type="ECO:0000256" key="9">
    <source>
        <dbReference type="SAM" id="MobiDB-lite"/>
    </source>
</evidence>
<evidence type="ECO:0000256" key="8">
    <source>
        <dbReference type="SAM" id="Coils"/>
    </source>
</evidence>
<proteinExistence type="inferred from homology"/>
<dbReference type="GO" id="GO:0000422">
    <property type="term" value="P:autophagy of mitochondrion"/>
    <property type="evidence" value="ECO:0007669"/>
    <property type="project" value="TreeGrafter"/>
</dbReference>
<dbReference type="PANTHER" id="PTHR13222">
    <property type="entry name" value="RB1-INDUCIBLE COILED-COIL"/>
    <property type="match status" value="1"/>
</dbReference>
<feature type="compositionally biased region" description="Low complexity" evidence="9">
    <location>
        <begin position="76"/>
        <end position="87"/>
    </location>
</feature>
<dbReference type="InterPro" id="IPR019460">
    <property type="entry name" value="Atg11_C"/>
</dbReference>
<sequence>MSMITVFIGHSGDRLSLDPSLITDLDALKALVSQHGILPRHQILLTPSGKQARNQTLLTETELFVFDSSRLNNQHPTSPSTSSLAASDARDFSPGTVPDAISNQTNLQAWQNLFRLRKTWASGLLNGCDGRARQAEKYQDEQLIIERSLGVAVASLQQHVKSAEQKFVTAESWAHEVLQQQHIHAGDWEENLERLERIPARAEFMKFIQPLLVNSKVSPQQRDAVTLQAFVDAASIKNAADTAGTLVADFEDKVGKIRADLDNVVKERDELLRAVDQISANSVASNTSEPAQLLEEIEIVVKKMTADLEHVQSLPNTSQSVTQVSKMALLHTRNYLPNLSQYCVEMNEAVRRAQQQRNGAADTAMEHMRHLASIESDLAELFQNTKNLETPPDGQHAFSTLRIVSRLPSVYGALLIESLRRREWVAKMKRDAGTLQEEVATYQDEEDKRRKKWVRTVEDVAKSDALRSSVLGIELSLQNEGGSWPMVTRDELHEHLKVLQEAYGPCALTDEMDQAIKDLDKPTRKQIKHAKAFKNGSMHEAAFGDTSLLLRGDEQHKTLREINLRLEEDLKGQKSRVRKLEDLLHRSSTIGRANTGDMFTPHSGSSFERNLPSPVGINQQPSDESMPHGQQRKQSMQLMEEERLARRVVDLEAELEAARNEVTSRKNSDAEFQKQVEEATLTKRDLMDNMATQQKEFAAERRTLERELAEAKEEIERLVGSRDDERTGTDARLSLYEQEVARLKQEAADHAARTAGELHTRTSAERRLDAAETARHEAEIQLQKMRMDKEQDQEVEAGRMQLLGTVHSSLSPGTEIPEGISAICTALEELSRRSVSHAKDLEEAIALAKSENQSLWTSNERQKNELTAAVQKQADAEADTRRGHERLDSEEAKTSSLEQQLREEQEQLRLLRNKFADGETGSEVLRQRAAEEEARAGKLSADLAEARSHINSLDVELMRLQKKHDALQQDQTASSEWLGRRAEHAKDLSHRLFAQNSRLGRLLERLGLVVNYQDQTMTIERASKLSSSTTMIDTQGQLNRTVSLASPPLSRKSSAIEEPSDLSSLRWSNAASMEEENAQFEAFSQQISRFNVDTCIEAVVKRVRDFEYTARKYNKEAKESGKRADAYKDRSIKLKSEAHAKIAVKDFKEGDLALFLPTRGQAKGAWAAFNIGCPHYFLAEKEGMRLANRDFIVARINKIEQKVVDLSKTMPQPPDRGSADETAEGAPSSMDDDNPFDLSDGLTWWLIHATEERGASGAPSTPGLGRSTVAAAAVDAKAIRVQRNSNDNASERLNKTLDSRRSSSASTKKGVAGIMAPVTGATANAGAVAVGSQSALKPLPLATGSSGLGITSTEADAQSINQQVRRHDLLLGP</sequence>
<dbReference type="PANTHER" id="PTHR13222:SF1">
    <property type="entry name" value="RB1-INDUCIBLE COILED-COIL PROTEIN 1"/>
    <property type="match status" value="1"/>
</dbReference>
<dbReference type="OrthoDB" id="447953at2759"/>
<gene>
    <name evidence="12" type="ORF">BDY17DRAFT_289879</name>
</gene>
<keyword evidence="13" id="KW-1185">Reference proteome</keyword>
<dbReference type="GO" id="GO:0034045">
    <property type="term" value="C:phagophore assembly site membrane"/>
    <property type="evidence" value="ECO:0007669"/>
    <property type="project" value="UniProtKB-SubCell"/>
</dbReference>
<dbReference type="GO" id="GO:0061709">
    <property type="term" value="P:reticulophagy"/>
    <property type="evidence" value="ECO:0007669"/>
    <property type="project" value="TreeGrafter"/>
</dbReference>
<keyword evidence="6 8" id="KW-0175">Coiled coil</keyword>
<evidence type="ECO:0000259" key="11">
    <source>
        <dbReference type="Pfam" id="PF10377"/>
    </source>
</evidence>
<dbReference type="RefSeq" id="XP_033594448.1">
    <property type="nucleotide sequence ID" value="XM_033732412.1"/>
</dbReference>
<evidence type="ECO:0000256" key="3">
    <source>
        <dbReference type="ARBA" id="ARBA00022448"/>
    </source>
</evidence>
<protein>
    <recommendedName>
        <fullName evidence="2 7">Autophagy-related protein 11</fullName>
    </recommendedName>
</protein>
<dbReference type="GO" id="GO:0000045">
    <property type="term" value="P:autophagosome assembly"/>
    <property type="evidence" value="ECO:0007669"/>
    <property type="project" value="UniProtKB-UniRule"/>
</dbReference>
<dbReference type="Pfam" id="PF04108">
    <property type="entry name" value="ATG17_like"/>
    <property type="match status" value="1"/>
</dbReference>
<feature type="region of interest" description="Disordered" evidence="9">
    <location>
        <begin position="1282"/>
        <end position="1308"/>
    </location>
</feature>
<dbReference type="GO" id="GO:0015031">
    <property type="term" value="P:protein transport"/>
    <property type="evidence" value="ECO:0007669"/>
    <property type="project" value="UniProtKB-KW"/>
</dbReference>
<feature type="domain" description="Autophagy protein ATG17-like" evidence="10">
    <location>
        <begin position="105"/>
        <end position="459"/>
    </location>
</feature>
<reference evidence="12" key="1">
    <citation type="journal article" date="2020" name="Stud. Mycol.">
        <title>101 Dothideomycetes genomes: a test case for predicting lifestyles and emergence of pathogens.</title>
        <authorList>
            <person name="Haridas S."/>
            <person name="Albert R."/>
            <person name="Binder M."/>
            <person name="Bloem J."/>
            <person name="Labutti K."/>
            <person name="Salamov A."/>
            <person name="Andreopoulos B."/>
            <person name="Baker S."/>
            <person name="Barry K."/>
            <person name="Bills G."/>
            <person name="Bluhm B."/>
            <person name="Cannon C."/>
            <person name="Castanera R."/>
            <person name="Culley D."/>
            <person name="Daum C."/>
            <person name="Ezra D."/>
            <person name="Gonzalez J."/>
            <person name="Henrissat B."/>
            <person name="Kuo A."/>
            <person name="Liang C."/>
            <person name="Lipzen A."/>
            <person name="Lutzoni F."/>
            <person name="Magnuson J."/>
            <person name="Mondo S."/>
            <person name="Nolan M."/>
            <person name="Ohm R."/>
            <person name="Pangilinan J."/>
            <person name="Park H.-J."/>
            <person name="Ramirez L."/>
            <person name="Alfaro M."/>
            <person name="Sun H."/>
            <person name="Tritt A."/>
            <person name="Yoshinaga Y."/>
            <person name="Zwiers L.-H."/>
            <person name="Turgeon B."/>
            <person name="Goodwin S."/>
            <person name="Spatafora J."/>
            <person name="Crous P."/>
            <person name="Grigoriev I."/>
        </authorList>
    </citation>
    <scope>NUCLEOTIDE SEQUENCE</scope>
    <source>
        <strain evidence="12">CBS 113389</strain>
    </source>
</reference>
<evidence type="ECO:0000256" key="6">
    <source>
        <dbReference type="ARBA" id="ARBA00023054"/>
    </source>
</evidence>
<dbReference type="GO" id="GO:1903599">
    <property type="term" value="P:positive regulation of autophagy of mitochondrion"/>
    <property type="evidence" value="ECO:0007669"/>
    <property type="project" value="UniProtKB-UniRule"/>
</dbReference>
<evidence type="ECO:0000313" key="12">
    <source>
        <dbReference type="EMBL" id="KAF2487879.1"/>
    </source>
</evidence>
<evidence type="ECO:0000313" key="13">
    <source>
        <dbReference type="Proteomes" id="UP000799767"/>
    </source>
</evidence>
<feature type="region of interest" description="Disordered" evidence="9">
    <location>
        <begin position="1205"/>
        <end position="1234"/>
    </location>
</feature>
<feature type="coiled-coil region" evidence="8">
    <location>
        <begin position="943"/>
        <end position="970"/>
    </location>
</feature>
<dbReference type="GO" id="GO:0034517">
    <property type="term" value="P:ribophagy"/>
    <property type="evidence" value="ECO:0007669"/>
    <property type="project" value="TreeGrafter"/>
</dbReference>
<dbReference type="Proteomes" id="UP000799767">
    <property type="component" value="Unassembled WGS sequence"/>
</dbReference>
<feature type="region of interest" description="Disordered" evidence="9">
    <location>
        <begin position="70"/>
        <end position="89"/>
    </location>
</feature>
<evidence type="ECO:0000259" key="10">
    <source>
        <dbReference type="Pfam" id="PF04108"/>
    </source>
</evidence>
<comment type="subcellular location">
    <subcellularLocation>
        <location evidence="7">Preautophagosomal structure membrane</location>
        <topology evidence="7">Peripheral membrane protein</topology>
    </subcellularLocation>
    <subcellularLocation>
        <location evidence="7">Vacuole membrane</location>
        <topology evidence="7">Peripheral membrane protein</topology>
    </subcellularLocation>
    <text evidence="7">During pexophagy, accumulates in the vacuolar membrane region, where the peroxisomes contact the vacuole.</text>
</comment>
<keyword evidence="3 7" id="KW-0813">Transport</keyword>
<feature type="region of interest" description="Disordered" evidence="9">
    <location>
        <begin position="592"/>
        <end position="637"/>
    </location>
</feature>
<feature type="compositionally biased region" description="Basic and acidic residues" evidence="9">
    <location>
        <begin position="874"/>
        <end position="893"/>
    </location>
</feature>
<comment type="similarity">
    <text evidence="1 7">Belongs to the ATG11 family.</text>
</comment>
<keyword evidence="4 7" id="KW-0653">Protein transport</keyword>
<organism evidence="12 13">
    <name type="scientific">Neohortaea acidophila</name>
    <dbReference type="NCBI Taxonomy" id="245834"/>
    <lineage>
        <taxon>Eukaryota</taxon>
        <taxon>Fungi</taxon>
        <taxon>Dikarya</taxon>
        <taxon>Ascomycota</taxon>
        <taxon>Pezizomycotina</taxon>
        <taxon>Dothideomycetes</taxon>
        <taxon>Dothideomycetidae</taxon>
        <taxon>Mycosphaerellales</taxon>
        <taxon>Teratosphaeriaceae</taxon>
        <taxon>Neohortaea</taxon>
    </lineage>
</organism>
<dbReference type="GO" id="GO:0060090">
    <property type="term" value="F:molecular adaptor activity"/>
    <property type="evidence" value="ECO:0007669"/>
    <property type="project" value="TreeGrafter"/>
</dbReference>